<dbReference type="OrthoDB" id="2023502at2"/>
<protein>
    <submittedName>
        <fullName evidence="1">Uncharacterized protein</fullName>
    </submittedName>
</protein>
<dbReference type="Proteomes" id="UP000095662">
    <property type="component" value="Unassembled WGS sequence"/>
</dbReference>
<dbReference type="AlphaFoldDB" id="A0A174ZWE6"/>
<sequence>MAVREITGGTESAVKFGGIDRSNGTPLGYWQELYGMDFTAFPALKTVKPFSYKALADGITGYIIKNGEIVYTKADGIYISGVKTAVNLSAGEKHLVSLGAYILIMPDEVLVNTADTPASVQYTAKPSLSGTLFEYNQNQTRPTVSIYKLLYLDVPEESEALSSYSVGDMARIDYEYGGKKQYLSVVISSVGKESYSMDGCVSINFDTSAYSDTYYFYTEKRKMDKFRVLNIKNAVLSCPIPKMDFITEHNNRLWGCSSANREIYCSKLGSATEWGSYDGISTDAWAATVGSDGDFTGVCVYGGGVLFFKENVVHIVYGTRASNFTLSTVKLRGVQKGSDGSLCISDGLLYYKAPEGIFSFNGSASVRIDAKLGDDITDTAVMTANGRYVVMCAADKTVYYYDKRYSAWYTRRLSDVISAHEINGRLYAVTRDSNKKMRLVTLVGNDSGYTDSDRSEFSAVSGELGRGSIFRIYKKLRMSLYHKKQDNETLELSAYISTDGGEWRKVYELCSEKGNGEEIAVAPVIPLRCRKIKIKICGEVSGDAYATLYGIYLDSEKGSEISG</sequence>
<accession>A0A174ZWE6</accession>
<proteinExistence type="predicted"/>
<organism evidence="1 2">
    <name type="scientific">[Eubacterium] siraeum</name>
    <dbReference type="NCBI Taxonomy" id="39492"/>
    <lineage>
        <taxon>Bacteria</taxon>
        <taxon>Bacillati</taxon>
        <taxon>Bacillota</taxon>
        <taxon>Clostridia</taxon>
        <taxon>Eubacteriales</taxon>
        <taxon>Oscillospiraceae</taxon>
        <taxon>Oscillospiraceae incertae sedis</taxon>
    </lineage>
</organism>
<evidence type="ECO:0000313" key="2">
    <source>
        <dbReference type="Proteomes" id="UP000095662"/>
    </source>
</evidence>
<name>A0A174ZWE6_9FIRM</name>
<evidence type="ECO:0000313" key="1">
    <source>
        <dbReference type="EMBL" id="CUQ91673.1"/>
    </source>
</evidence>
<reference evidence="1 2" key="1">
    <citation type="submission" date="2015-09" db="EMBL/GenBank/DDBJ databases">
        <authorList>
            <consortium name="Pathogen Informatics"/>
        </authorList>
    </citation>
    <scope>NUCLEOTIDE SEQUENCE [LARGE SCALE GENOMIC DNA]</scope>
    <source>
        <strain evidence="1 2">2789STDY5834928</strain>
    </source>
</reference>
<gene>
    <name evidence="1" type="ORF">ERS852540_02375</name>
</gene>
<dbReference type="EMBL" id="CZBY01000026">
    <property type="protein sequence ID" value="CUQ91673.1"/>
    <property type="molecule type" value="Genomic_DNA"/>
</dbReference>
<dbReference type="STRING" id="39492.ERS852540_02375"/>